<feature type="chain" id="PRO_5012272943" evidence="1">
    <location>
        <begin position="19"/>
        <end position="80"/>
    </location>
</feature>
<evidence type="ECO:0000313" key="2">
    <source>
        <dbReference type="EMBL" id="SFZ79111.1"/>
    </source>
</evidence>
<dbReference type="RefSeq" id="WP_072429860.1">
    <property type="nucleotide sequence ID" value="NZ_FPKR01000015.1"/>
</dbReference>
<dbReference type="EMBL" id="FPKR01000015">
    <property type="protein sequence ID" value="SFZ79111.1"/>
    <property type="molecule type" value="Genomic_DNA"/>
</dbReference>
<keyword evidence="3" id="KW-1185">Reference proteome</keyword>
<dbReference type="AlphaFoldDB" id="A0A1K2HQQ5"/>
<proteinExistence type="predicted"/>
<evidence type="ECO:0000256" key="1">
    <source>
        <dbReference type="SAM" id="SignalP"/>
    </source>
</evidence>
<reference evidence="2 3" key="1">
    <citation type="submission" date="2016-11" db="EMBL/GenBank/DDBJ databases">
        <authorList>
            <person name="Jaros S."/>
            <person name="Januszkiewicz K."/>
            <person name="Wedrychowicz H."/>
        </authorList>
    </citation>
    <scope>NUCLEOTIDE SEQUENCE [LARGE SCALE GENOMIC DNA]</scope>
    <source>
        <strain evidence="2 3">DSM 18899</strain>
    </source>
</reference>
<evidence type="ECO:0000313" key="3">
    <source>
        <dbReference type="Proteomes" id="UP000186513"/>
    </source>
</evidence>
<sequence>MKPNILLCACLLLNPLWAADTRPGPGMPPPPLDTAACAAKTAGTTVQITSPDGRSIKATCVLVALPDRPAGPPPVGPTQQ</sequence>
<feature type="signal peptide" evidence="1">
    <location>
        <begin position="1"/>
        <end position="18"/>
    </location>
</feature>
<organism evidence="2 3">
    <name type="scientific">Chitinimonas taiwanensis DSM 18899</name>
    <dbReference type="NCBI Taxonomy" id="1121279"/>
    <lineage>
        <taxon>Bacteria</taxon>
        <taxon>Pseudomonadati</taxon>
        <taxon>Pseudomonadota</taxon>
        <taxon>Betaproteobacteria</taxon>
        <taxon>Neisseriales</taxon>
        <taxon>Chitinibacteraceae</taxon>
        <taxon>Chitinimonas</taxon>
    </lineage>
</organism>
<protein>
    <submittedName>
        <fullName evidence="2">Uncharacterized protein</fullName>
    </submittedName>
</protein>
<dbReference type="Proteomes" id="UP000186513">
    <property type="component" value="Unassembled WGS sequence"/>
</dbReference>
<keyword evidence="1" id="KW-0732">Signal</keyword>
<gene>
    <name evidence="2" type="ORF">SAMN02745887_03374</name>
</gene>
<name>A0A1K2HQQ5_9NEIS</name>
<accession>A0A1K2HQQ5</accession>